<evidence type="ECO:0000256" key="13">
    <source>
        <dbReference type="ARBA" id="ARBA00022989"/>
    </source>
</evidence>
<proteinExistence type="inferred from homology"/>
<evidence type="ECO:0000256" key="4">
    <source>
        <dbReference type="ARBA" id="ARBA00012513"/>
    </source>
</evidence>
<feature type="chain" id="PRO_5035252673" description="non-specific serine/threonine protein kinase" evidence="17">
    <location>
        <begin position="20"/>
        <end position="576"/>
    </location>
</feature>
<dbReference type="OrthoDB" id="543442at2759"/>
<comment type="subcellular location">
    <subcellularLocation>
        <location evidence="1">Membrane</location>
        <topology evidence="1">Single-pass type I membrane protein</topology>
    </subcellularLocation>
</comment>
<dbReference type="CDD" id="cd06899">
    <property type="entry name" value="lectin_legume_LecRK_Arcelin_ConA"/>
    <property type="match status" value="1"/>
</dbReference>
<dbReference type="Proteomes" id="UP000729402">
    <property type="component" value="Unassembled WGS sequence"/>
</dbReference>
<keyword evidence="15" id="KW-0675">Receptor</keyword>
<dbReference type="FunFam" id="1.10.510.10:FF:000517">
    <property type="entry name" value="Putative receptor kinase Lecrk"/>
    <property type="match status" value="1"/>
</dbReference>
<evidence type="ECO:0000313" key="19">
    <source>
        <dbReference type="EMBL" id="KAG8081407.1"/>
    </source>
</evidence>
<evidence type="ECO:0000256" key="12">
    <source>
        <dbReference type="ARBA" id="ARBA00022840"/>
    </source>
</evidence>
<dbReference type="InterPro" id="IPR001220">
    <property type="entry name" value="Legume_lectin_dom"/>
</dbReference>
<dbReference type="EC" id="2.7.11.1" evidence="4"/>
<dbReference type="InterPro" id="IPR000719">
    <property type="entry name" value="Prot_kinase_dom"/>
</dbReference>
<dbReference type="Pfam" id="PF00069">
    <property type="entry name" value="Pkinase"/>
    <property type="match status" value="1"/>
</dbReference>
<organism evidence="19 20">
    <name type="scientific">Zizania palustris</name>
    <name type="common">Northern wild rice</name>
    <dbReference type="NCBI Taxonomy" id="103762"/>
    <lineage>
        <taxon>Eukaryota</taxon>
        <taxon>Viridiplantae</taxon>
        <taxon>Streptophyta</taxon>
        <taxon>Embryophyta</taxon>
        <taxon>Tracheophyta</taxon>
        <taxon>Spermatophyta</taxon>
        <taxon>Magnoliopsida</taxon>
        <taxon>Liliopsida</taxon>
        <taxon>Poales</taxon>
        <taxon>Poaceae</taxon>
        <taxon>BOP clade</taxon>
        <taxon>Oryzoideae</taxon>
        <taxon>Oryzeae</taxon>
        <taxon>Zizaniinae</taxon>
        <taxon>Zizania</taxon>
    </lineage>
</organism>
<feature type="domain" description="Protein kinase" evidence="18">
    <location>
        <begin position="176"/>
        <end position="526"/>
    </location>
</feature>
<dbReference type="Pfam" id="PF00139">
    <property type="entry name" value="Lectin_legB"/>
    <property type="match status" value="1"/>
</dbReference>
<dbReference type="PROSITE" id="PS50011">
    <property type="entry name" value="PROTEIN_KINASE_DOM"/>
    <property type="match status" value="1"/>
</dbReference>
<dbReference type="SMART" id="SM00220">
    <property type="entry name" value="S_TKc"/>
    <property type="match status" value="1"/>
</dbReference>
<evidence type="ECO:0000256" key="16">
    <source>
        <dbReference type="ARBA" id="ARBA00023180"/>
    </source>
</evidence>
<evidence type="ECO:0000313" key="20">
    <source>
        <dbReference type="Proteomes" id="UP000729402"/>
    </source>
</evidence>
<evidence type="ECO:0000256" key="5">
    <source>
        <dbReference type="ARBA" id="ARBA00022527"/>
    </source>
</evidence>
<evidence type="ECO:0000256" key="7">
    <source>
        <dbReference type="ARBA" id="ARBA00022692"/>
    </source>
</evidence>
<keyword evidence="20" id="KW-1185">Reference proteome</keyword>
<reference evidence="19" key="2">
    <citation type="submission" date="2021-02" db="EMBL/GenBank/DDBJ databases">
        <authorList>
            <person name="Kimball J.A."/>
            <person name="Haas M.W."/>
            <person name="Macchietto M."/>
            <person name="Kono T."/>
            <person name="Duquette J."/>
            <person name="Shao M."/>
        </authorList>
    </citation>
    <scope>NUCLEOTIDE SEQUENCE</scope>
    <source>
        <tissue evidence="19">Fresh leaf tissue</tissue>
    </source>
</reference>
<keyword evidence="10" id="KW-0547">Nucleotide-binding</keyword>
<keyword evidence="14" id="KW-0472">Membrane</keyword>
<comment type="similarity">
    <text evidence="2">In the N-terminal section; belongs to the leguminous lectin family.</text>
</comment>
<keyword evidence="13" id="KW-1133">Transmembrane helix</keyword>
<evidence type="ECO:0000256" key="10">
    <source>
        <dbReference type="ARBA" id="ARBA00022741"/>
    </source>
</evidence>
<evidence type="ECO:0000256" key="2">
    <source>
        <dbReference type="ARBA" id="ARBA00008536"/>
    </source>
</evidence>
<keyword evidence="12" id="KW-0067">ATP-binding</keyword>
<protein>
    <recommendedName>
        <fullName evidence="4">non-specific serine/threonine protein kinase</fullName>
        <ecNumber evidence="4">2.7.11.1</ecNumber>
    </recommendedName>
</protein>
<evidence type="ECO:0000256" key="15">
    <source>
        <dbReference type="ARBA" id="ARBA00023170"/>
    </source>
</evidence>
<evidence type="ECO:0000256" key="3">
    <source>
        <dbReference type="ARBA" id="ARBA00010217"/>
    </source>
</evidence>
<dbReference type="FunFam" id="2.60.120.200:FF:000051">
    <property type="entry name" value="L-type lectin-domain containing receptor kinase V.9"/>
    <property type="match status" value="1"/>
</dbReference>
<keyword evidence="16" id="KW-0325">Glycoprotein</keyword>
<comment type="similarity">
    <text evidence="3">In the C-terminal section; belongs to the protein kinase superfamily. Ser/Thr protein kinase family.</text>
</comment>
<name>A0A8J5VR99_ZIZPA</name>
<feature type="signal peptide" evidence="17">
    <location>
        <begin position="1"/>
        <end position="19"/>
    </location>
</feature>
<keyword evidence="7" id="KW-0812">Transmembrane</keyword>
<dbReference type="EMBL" id="JAAALK010000282">
    <property type="protein sequence ID" value="KAG8081407.1"/>
    <property type="molecule type" value="Genomic_DNA"/>
</dbReference>
<keyword evidence="9" id="KW-0430">Lectin</keyword>
<gene>
    <name evidence="19" type="ORF">GUJ93_ZPchr0007g4716</name>
</gene>
<dbReference type="GO" id="GO:0004674">
    <property type="term" value="F:protein serine/threonine kinase activity"/>
    <property type="evidence" value="ECO:0007669"/>
    <property type="project" value="UniProtKB-KW"/>
</dbReference>
<keyword evidence="5" id="KW-0723">Serine/threonine-protein kinase</keyword>
<dbReference type="GO" id="GO:0005524">
    <property type="term" value="F:ATP binding"/>
    <property type="evidence" value="ECO:0007669"/>
    <property type="project" value="UniProtKB-KW"/>
</dbReference>
<keyword evidence="8 17" id="KW-0732">Signal</keyword>
<evidence type="ECO:0000256" key="9">
    <source>
        <dbReference type="ARBA" id="ARBA00022734"/>
    </source>
</evidence>
<dbReference type="GO" id="GO:0030246">
    <property type="term" value="F:carbohydrate binding"/>
    <property type="evidence" value="ECO:0007669"/>
    <property type="project" value="UniProtKB-KW"/>
</dbReference>
<evidence type="ECO:0000256" key="1">
    <source>
        <dbReference type="ARBA" id="ARBA00004479"/>
    </source>
</evidence>
<dbReference type="InterPro" id="IPR050528">
    <property type="entry name" value="L-type_Lectin-RKs"/>
</dbReference>
<dbReference type="PANTHER" id="PTHR27007">
    <property type="match status" value="1"/>
</dbReference>
<keyword evidence="6" id="KW-0808">Transferase</keyword>
<evidence type="ECO:0000256" key="14">
    <source>
        <dbReference type="ARBA" id="ARBA00023136"/>
    </source>
</evidence>
<dbReference type="InterPro" id="IPR008271">
    <property type="entry name" value="Ser/Thr_kinase_AS"/>
</dbReference>
<evidence type="ECO:0000256" key="17">
    <source>
        <dbReference type="SAM" id="SignalP"/>
    </source>
</evidence>
<accession>A0A8J5VR99</accession>
<evidence type="ECO:0000259" key="18">
    <source>
        <dbReference type="PROSITE" id="PS50011"/>
    </source>
</evidence>
<comment type="caution">
    <text evidence="19">The sequence shown here is derived from an EMBL/GenBank/DDBJ whole genome shotgun (WGS) entry which is preliminary data.</text>
</comment>
<keyword evidence="11" id="KW-0418">Kinase</keyword>
<evidence type="ECO:0000256" key="6">
    <source>
        <dbReference type="ARBA" id="ARBA00022679"/>
    </source>
</evidence>
<reference evidence="19" key="1">
    <citation type="journal article" date="2021" name="bioRxiv">
        <title>Whole Genome Assembly and Annotation of Northern Wild Rice, Zizania palustris L., Supports a Whole Genome Duplication in the Zizania Genus.</title>
        <authorList>
            <person name="Haas M."/>
            <person name="Kono T."/>
            <person name="Macchietto M."/>
            <person name="Millas R."/>
            <person name="McGilp L."/>
            <person name="Shao M."/>
            <person name="Duquette J."/>
            <person name="Hirsch C.N."/>
            <person name="Kimball J."/>
        </authorList>
    </citation>
    <scope>NUCLEOTIDE SEQUENCE</scope>
    <source>
        <tissue evidence="19">Fresh leaf tissue</tissue>
    </source>
</reference>
<dbReference type="AlphaFoldDB" id="A0A8J5VR99"/>
<sequence length="576" mass="63342">MKHTLVSTIFFLVVGLSLSAISSGVGDHGQFIYTGFTGSNLTLDGAAKITETGLVGLTNESFRIKGHAFHPAPVRFRQSPNGTVPSFSVSFVFGILSSFGDERGHGMAFFIAPSDDFSTAFSLQFLGLLNDTNNGISSNHLFAIELDTIENDEFGDINNNHVGIDINSLNSVQSNYAGFYDNNNGTFTNVSLINGDAPMQVWVDYDGNATLISVTLAPLGIERPRRPLLSAIHDLSTVLTDQAYLLGFSSSTGLSTGHHYVLGWSFGLNGPAPFINSTKLPKLPYLGPRPQSKVLEIVLPIASAMFVLVRRHFRRKGELLLVYEYMTNGSLDKYLYHQECRPTLDWGQRFQIVKDIASGLLYLHEEWDRVVIHRDVKANNVLLDKQMNGRLGDFGLARLYDHGSDPQTTHVVGTIGYLAPELVHRGKATTLTDVFAFGIFVLEVTCGQKPIKEDSQGNQLVLVDWVLQNWHKESLLDTVDAKIGGHYDVGEACLALKLGLMCSHPFPDARPSMRQVMQYLDGDVLLPELQPAHFSFHMLALTQKQNGGYDSSTMCSYPSPMMATFGSTSSFSLDGR</sequence>
<dbReference type="PROSITE" id="PS00108">
    <property type="entry name" value="PROTEIN_KINASE_ST"/>
    <property type="match status" value="1"/>
</dbReference>
<dbReference type="GO" id="GO:0016020">
    <property type="term" value="C:membrane"/>
    <property type="evidence" value="ECO:0007669"/>
    <property type="project" value="UniProtKB-SubCell"/>
</dbReference>
<evidence type="ECO:0000256" key="11">
    <source>
        <dbReference type="ARBA" id="ARBA00022777"/>
    </source>
</evidence>
<evidence type="ECO:0000256" key="8">
    <source>
        <dbReference type="ARBA" id="ARBA00022729"/>
    </source>
</evidence>